<dbReference type="AlphaFoldDB" id="A0A9P0FA49"/>
<reference evidence="3" key="1">
    <citation type="submission" date="2021-12" db="EMBL/GenBank/DDBJ databases">
        <authorList>
            <person name="King R."/>
        </authorList>
    </citation>
    <scope>NUCLEOTIDE SEQUENCE</scope>
</reference>
<sequence>MNDGALIEEVRKYSFIYDPTDKRHHDQRLTKNAWEEVGDILSCSGTVVGEIIKDVVNFCLKNEDDTTCKDKPKPLLTPLDEDDEEEESVYGAKDDDDKEMPKPHAPVPPYDGKITDCAKHRDDWRVSMCASSLKQRPDNEAHLRSLAASGYLKGWFDWRRVYQHWVL</sequence>
<dbReference type="Pfam" id="PF10545">
    <property type="entry name" value="MADF_DNA_bdg"/>
    <property type="match status" value="1"/>
</dbReference>
<evidence type="ECO:0000313" key="4">
    <source>
        <dbReference type="Proteomes" id="UP001152759"/>
    </source>
</evidence>
<name>A0A9P0FA49_BEMTA</name>
<gene>
    <name evidence="3" type="ORF">BEMITA_LOCUS12976</name>
</gene>
<feature type="region of interest" description="Disordered" evidence="1">
    <location>
        <begin position="64"/>
        <end position="112"/>
    </location>
</feature>
<evidence type="ECO:0000256" key="1">
    <source>
        <dbReference type="SAM" id="MobiDB-lite"/>
    </source>
</evidence>
<evidence type="ECO:0000313" key="3">
    <source>
        <dbReference type="EMBL" id="CAH0394709.1"/>
    </source>
</evidence>
<keyword evidence="4" id="KW-1185">Reference proteome</keyword>
<dbReference type="InterPro" id="IPR006578">
    <property type="entry name" value="MADF-dom"/>
</dbReference>
<proteinExistence type="predicted"/>
<organism evidence="3 4">
    <name type="scientific">Bemisia tabaci</name>
    <name type="common">Sweetpotato whitefly</name>
    <name type="synonym">Aleurodes tabaci</name>
    <dbReference type="NCBI Taxonomy" id="7038"/>
    <lineage>
        <taxon>Eukaryota</taxon>
        <taxon>Metazoa</taxon>
        <taxon>Ecdysozoa</taxon>
        <taxon>Arthropoda</taxon>
        <taxon>Hexapoda</taxon>
        <taxon>Insecta</taxon>
        <taxon>Pterygota</taxon>
        <taxon>Neoptera</taxon>
        <taxon>Paraneoptera</taxon>
        <taxon>Hemiptera</taxon>
        <taxon>Sternorrhyncha</taxon>
        <taxon>Aleyrodoidea</taxon>
        <taxon>Aleyrodidae</taxon>
        <taxon>Aleyrodinae</taxon>
        <taxon>Bemisia</taxon>
    </lineage>
</organism>
<accession>A0A9P0FA49</accession>
<feature type="compositionally biased region" description="Basic and acidic residues" evidence="1">
    <location>
        <begin position="92"/>
        <end position="102"/>
    </location>
</feature>
<evidence type="ECO:0000259" key="2">
    <source>
        <dbReference type="Pfam" id="PF10545"/>
    </source>
</evidence>
<feature type="compositionally biased region" description="Basic and acidic residues" evidence="1">
    <location>
        <begin position="64"/>
        <end position="73"/>
    </location>
</feature>
<dbReference type="Proteomes" id="UP001152759">
    <property type="component" value="Chromosome 8"/>
</dbReference>
<protein>
    <recommendedName>
        <fullName evidence="2">MADF domain-containing protein</fullName>
    </recommendedName>
</protein>
<dbReference type="EMBL" id="OU963869">
    <property type="protein sequence ID" value="CAH0394709.1"/>
    <property type="molecule type" value="Genomic_DNA"/>
</dbReference>
<feature type="domain" description="MADF" evidence="2">
    <location>
        <begin position="6"/>
        <end position="44"/>
    </location>
</feature>
<feature type="compositionally biased region" description="Acidic residues" evidence="1">
    <location>
        <begin position="79"/>
        <end position="91"/>
    </location>
</feature>